<dbReference type="InterPro" id="IPR014284">
    <property type="entry name" value="RNA_pol_sigma-70_dom"/>
</dbReference>
<evidence type="ECO:0000313" key="9">
    <source>
        <dbReference type="EMBL" id="AZA14729.1"/>
    </source>
</evidence>
<dbReference type="SUPFAM" id="SSF88659">
    <property type="entry name" value="Sigma3 and sigma4 domains of RNA polymerase sigma factors"/>
    <property type="match status" value="1"/>
</dbReference>
<evidence type="ECO:0000256" key="3">
    <source>
        <dbReference type="ARBA" id="ARBA00023082"/>
    </source>
</evidence>
<keyword evidence="4" id="KW-0238">DNA-binding</keyword>
<reference evidence="9 10" key="1">
    <citation type="submission" date="2018-11" db="EMBL/GenBank/DDBJ databases">
        <authorList>
            <person name="Kleinhagauer T."/>
            <person name="Glaeser S.P."/>
            <person name="Spergser J."/>
            <person name="Ruckert C."/>
            <person name="Kaempfer P."/>
            <person name="Busse H.-J."/>
        </authorList>
    </citation>
    <scope>NUCLEOTIDE SEQUENCE [LARGE SCALE GENOMIC DNA]</scope>
    <source>
        <strain evidence="9 10">200CH</strain>
    </source>
</reference>
<dbReference type="GO" id="GO:0006352">
    <property type="term" value="P:DNA-templated transcription initiation"/>
    <property type="evidence" value="ECO:0007669"/>
    <property type="project" value="InterPro"/>
</dbReference>
<dbReference type="Pfam" id="PF08281">
    <property type="entry name" value="Sigma70_r4_2"/>
    <property type="match status" value="1"/>
</dbReference>
<organism evidence="9 10">
    <name type="scientific">Corynebacterium choanae</name>
    <dbReference type="NCBI Taxonomy" id="1862358"/>
    <lineage>
        <taxon>Bacteria</taxon>
        <taxon>Bacillati</taxon>
        <taxon>Actinomycetota</taxon>
        <taxon>Actinomycetes</taxon>
        <taxon>Mycobacteriales</taxon>
        <taxon>Corynebacteriaceae</taxon>
        <taxon>Corynebacterium</taxon>
    </lineage>
</organism>
<keyword evidence="2" id="KW-0805">Transcription regulation</keyword>
<dbReference type="NCBIfam" id="TIGR02937">
    <property type="entry name" value="sigma70-ECF"/>
    <property type="match status" value="1"/>
</dbReference>
<dbReference type="GO" id="GO:0016987">
    <property type="term" value="F:sigma factor activity"/>
    <property type="evidence" value="ECO:0007669"/>
    <property type="project" value="UniProtKB-KW"/>
</dbReference>
<dbReference type="EMBL" id="CP033896">
    <property type="protein sequence ID" value="AZA14729.1"/>
    <property type="molecule type" value="Genomic_DNA"/>
</dbReference>
<evidence type="ECO:0000256" key="5">
    <source>
        <dbReference type="ARBA" id="ARBA00023163"/>
    </source>
</evidence>
<evidence type="ECO:0000256" key="4">
    <source>
        <dbReference type="ARBA" id="ARBA00023125"/>
    </source>
</evidence>
<dbReference type="Gene3D" id="1.10.10.10">
    <property type="entry name" value="Winged helix-like DNA-binding domain superfamily/Winged helix DNA-binding domain"/>
    <property type="match status" value="1"/>
</dbReference>
<dbReference type="OrthoDB" id="9780326at2"/>
<dbReference type="AlphaFoldDB" id="A0A3G6J9Z6"/>
<feature type="domain" description="RNA polymerase sigma-70 region 2" evidence="7">
    <location>
        <begin position="101"/>
        <end position="167"/>
    </location>
</feature>
<dbReference type="InterPro" id="IPR039425">
    <property type="entry name" value="RNA_pol_sigma-70-like"/>
</dbReference>
<dbReference type="InterPro" id="IPR036388">
    <property type="entry name" value="WH-like_DNA-bd_sf"/>
</dbReference>
<comment type="similarity">
    <text evidence="1">Belongs to the sigma-70 factor family. ECF subfamily.</text>
</comment>
<dbReference type="InterPro" id="IPR007627">
    <property type="entry name" value="RNA_pol_sigma70_r2"/>
</dbReference>
<sequence>MTQHTNTTTSVTRPACSNHPPTTTRTAQGFPVAKRHHASAPKTATGHCRTTTQQPVTHPPTTTPPTPHRPTTTSGSHHHDPDTHLVHRYCEGETSAFRDIVARHEEHLRWVARRYAKCEQDAEDIMQDALFSASRGLAKFRQDAKLSTWLYRIVANAGYDHAHKNWRGEQLILDDDSSGRTLLEVLESTEPTSDQALSITMQAALQKLSQEQREAIVLIDIIGHTVNQVAAYQGVRPGTVKSRRSRAKEILRSELTPIFDD</sequence>
<dbReference type="PANTHER" id="PTHR43133:SF8">
    <property type="entry name" value="RNA POLYMERASE SIGMA FACTOR HI_1459-RELATED"/>
    <property type="match status" value="1"/>
</dbReference>
<feature type="region of interest" description="Disordered" evidence="6">
    <location>
        <begin position="1"/>
        <end position="83"/>
    </location>
</feature>
<dbReference type="Pfam" id="PF04542">
    <property type="entry name" value="Sigma70_r2"/>
    <property type="match status" value="1"/>
</dbReference>
<proteinExistence type="inferred from homology"/>
<evidence type="ECO:0000259" key="8">
    <source>
        <dbReference type="Pfam" id="PF08281"/>
    </source>
</evidence>
<evidence type="ECO:0000256" key="6">
    <source>
        <dbReference type="SAM" id="MobiDB-lite"/>
    </source>
</evidence>
<name>A0A3G6J9Z6_9CORY</name>
<dbReference type="Gene3D" id="1.10.1740.10">
    <property type="match status" value="1"/>
</dbReference>
<feature type="compositionally biased region" description="Pro residues" evidence="6">
    <location>
        <begin position="57"/>
        <end position="68"/>
    </location>
</feature>
<dbReference type="GO" id="GO:0003677">
    <property type="term" value="F:DNA binding"/>
    <property type="evidence" value="ECO:0007669"/>
    <property type="project" value="UniProtKB-KW"/>
</dbReference>
<dbReference type="InterPro" id="IPR013325">
    <property type="entry name" value="RNA_pol_sigma_r2"/>
</dbReference>
<dbReference type="KEGG" id="ccho:CCHOA_11790"/>
<dbReference type="Proteomes" id="UP000269019">
    <property type="component" value="Chromosome"/>
</dbReference>
<dbReference type="RefSeq" id="WP_123930455.1">
    <property type="nucleotide sequence ID" value="NZ_CP033896.1"/>
</dbReference>
<dbReference type="InterPro" id="IPR013324">
    <property type="entry name" value="RNA_pol_sigma_r3/r4-like"/>
</dbReference>
<evidence type="ECO:0000259" key="7">
    <source>
        <dbReference type="Pfam" id="PF04542"/>
    </source>
</evidence>
<dbReference type="SUPFAM" id="SSF88946">
    <property type="entry name" value="Sigma2 domain of RNA polymerase sigma factors"/>
    <property type="match status" value="1"/>
</dbReference>
<feature type="compositionally biased region" description="Polar residues" evidence="6">
    <location>
        <begin position="1"/>
        <end position="12"/>
    </location>
</feature>
<feature type="domain" description="RNA polymerase sigma factor 70 region 4 type 2" evidence="8">
    <location>
        <begin position="201"/>
        <end position="249"/>
    </location>
</feature>
<keyword evidence="5" id="KW-0804">Transcription</keyword>
<evidence type="ECO:0000313" key="10">
    <source>
        <dbReference type="Proteomes" id="UP000269019"/>
    </source>
</evidence>
<keyword evidence="10" id="KW-1185">Reference proteome</keyword>
<dbReference type="InterPro" id="IPR013249">
    <property type="entry name" value="RNA_pol_sigma70_r4_t2"/>
</dbReference>
<evidence type="ECO:0000256" key="2">
    <source>
        <dbReference type="ARBA" id="ARBA00023015"/>
    </source>
</evidence>
<gene>
    <name evidence="9" type="primary">sigM</name>
    <name evidence="9" type="ORF">CCHOA_11790</name>
</gene>
<keyword evidence="3" id="KW-0731">Sigma factor</keyword>
<accession>A0A3G6J9Z6</accession>
<evidence type="ECO:0000256" key="1">
    <source>
        <dbReference type="ARBA" id="ARBA00010641"/>
    </source>
</evidence>
<protein>
    <submittedName>
        <fullName evidence="9">ECF RNA polymerase sigma factor SigM</fullName>
    </submittedName>
</protein>
<dbReference type="PANTHER" id="PTHR43133">
    <property type="entry name" value="RNA POLYMERASE ECF-TYPE SIGMA FACTO"/>
    <property type="match status" value="1"/>
</dbReference>